<dbReference type="EMBL" id="JABBWK010000205">
    <property type="protein sequence ID" value="KAG1887484.1"/>
    <property type="molecule type" value="Genomic_DNA"/>
</dbReference>
<proteinExistence type="predicted"/>
<accession>A0AAD4HCA5</accession>
<sequence length="178" mass="19767">MQSADSEIFSAVASFGQEKRVLSQGGGDTVPLVVDGKITCFRAGVTVARPRERVDARCESVERWKRALSNRNYPRIDPITSGLPVLHGGNRFDEEGFLVDAVWLDIECTEDVERKVVTIVNPHLQRSNDYPVSKRASELGVLVQPKSSNGDQLQLMGSLFPSCFLGLLDLTLQDEDYR</sequence>
<comment type="caution">
    <text evidence="1">The sequence shown here is derived from an EMBL/GenBank/DDBJ whole genome shotgun (WGS) entry which is preliminary data.</text>
</comment>
<evidence type="ECO:0000313" key="2">
    <source>
        <dbReference type="Proteomes" id="UP001195769"/>
    </source>
</evidence>
<keyword evidence="2" id="KW-1185">Reference proteome</keyword>
<dbReference type="Proteomes" id="UP001195769">
    <property type="component" value="Unassembled WGS sequence"/>
</dbReference>
<evidence type="ECO:0000313" key="1">
    <source>
        <dbReference type="EMBL" id="KAG1887484.1"/>
    </source>
</evidence>
<dbReference type="GeneID" id="64672285"/>
<reference evidence="1" key="1">
    <citation type="journal article" date="2020" name="New Phytol.">
        <title>Comparative genomics reveals dynamic genome evolution in host specialist ectomycorrhizal fungi.</title>
        <authorList>
            <person name="Lofgren L.A."/>
            <person name="Nguyen N.H."/>
            <person name="Vilgalys R."/>
            <person name="Ruytinx J."/>
            <person name="Liao H.L."/>
            <person name="Branco S."/>
            <person name="Kuo A."/>
            <person name="LaButti K."/>
            <person name="Lipzen A."/>
            <person name="Andreopoulos W."/>
            <person name="Pangilinan J."/>
            <person name="Riley R."/>
            <person name="Hundley H."/>
            <person name="Na H."/>
            <person name="Barry K."/>
            <person name="Grigoriev I.V."/>
            <person name="Stajich J.E."/>
            <person name="Kennedy P.G."/>
        </authorList>
    </citation>
    <scope>NUCLEOTIDE SEQUENCE</scope>
    <source>
        <strain evidence="1">FC203</strain>
    </source>
</reference>
<organism evidence="1 2">
    <name type="scientific">Suillus fuscotomentosus</name>
    <dbReference type="NCBI Taxonomy" id="1912939"/>
    <lineage>
        <taxon>Eukaryota</taxon>
        <taxon>Fungi</taxon>
        <taxon>Dikarya</taxon>
        <taxon>Basidiomycota</taxon>
        <taxon>Agaricomycotina</taxon>
        <taxon>Agaricomycetes</taxon>
        <taxon>Agaricomycetidae</taxon>
        <taxon>Boletales</taxon>
        <taxon>Suillineae</taxon>
        <taxon>Suillaceae</taxon>
        <taxon>Suillus</taxon>
    </lineage>
</organism>
<dbReference type="RefSeq" id="XP_041216888.1">
    <property type="nucleotide sequence ID" value="XM_041377987.1"/>
</dbReference>
<name>A0AAD4HCA5_9AGAM</name>
<gene>
    <name evidence="1" type="ORF">F5891DRAFT_988216</name>
</gene>
<protein>
    <submittedName>
        <fullName evidence="1">Uncharacterized protein</fullName>
    </submittedName>
</protein>
<dbReference type="AlphaFoldDB" id="A0AAD4HCA5"/>